<sequence length="51" mass="6063">MYSYVIIITPKYYGKPSTLNIIFYNKFVIVSIELNFILFAIYKISTYKNIT</sequence>
<protein>
    <submittedName>
        <fullName evidence="2">Uncharacterized protein</fullName>
    </submittedName>
</protein>
<dbReference type="KEGG" id="ect:ECIAI39_0747"/>
<dbReference type="AlphaFoldDB" id="A0A0H3MEL3"/>
<dbReference type="HOGENOM" id="CLU_3098274_0_0_6"/>
<proteinExistence type="predicted"/>
<evidence type="ECO:0000313" key="3">
    <source>
        <dbReference type="Proteomes" id="UP000000749"/>
    </source>
</evidence>
<keyword evidence="1" id="KW-1133">Transmembrane helix</keyword>
<name>A0A0H3MEL3_ECO7I</name>
<accession>A0A0H3MEL3</accession>
<dbReference type="Proteomes" id="UP000000749">
    <property type="component" value="Chromosome"/>
</dbReference>
<dbReference type="EMBL" id="CU928164">
    <property type="protein sequence ID" value="CAR16884.1"/>
    <property type="molecule type" value="Genomic_DNA"/>
</dbReference>
<evidence type="ECO:0000256" key="1">
    <source>
        <dbReference type="SAM" id="Phobius"/>
    </source>
</evidence>
<organism evidence="2 3">
    <name type="scientific">Escherichia coli O7:K1 (strain IAI39 / ExPEC)</name>
    <dbReference type="NCBI Taxonomy" id="585057"/>
    <lineage>
        <taxon>Bacteria</taxon>
        <taxon>Pseudomonadati</taxon>
        <taxon>Pseudomonadota</taxon>
        <taxon>Gammaproteobacteria</taxon>
        <taxon>Enterobacterales</taxon>
        <taxon>Enterobacteriaceae</taxon>
        <taxon>Escherichia</taxon>
    </lineage>
</organism>
<gene>
    <name evidence="2" type="ordered locus">ECIAI39_0747</name>
</gene>
<keyword evidence="1" id="KW-0472">Membrane</keyword>
<feature type="transmembrane region" description="Helical" evidence="1">
    <location>
        <begin position="21"/>
        <end position="42"/>
    </location>
</feature>
<keyword evidence="1" id="KW-0812">Transmembrane</keyword>
<dbReference type="PATRIC" id="fig|585057.6.peg.791"/>
<reference evidence="3" key="1">
    <citation type="journal article" date="2009" name="PLoS Genet.">
        <title>Organised genome dynamics in the Escherichia coli species results in highly diverse adaptive paths.</title>
        <authorList>
            <person name="Touchon M."/>
            <person name="Hoede C."/>
            <person name="Tenaillon O."/>
            <person name="Barbe V."/>
            <person name="Baeriswyl S."/>
            <person name="Bidet P."/>
            <person name="Bingen E."/>
            <person name="Bonacorsi S."/>
            <person name="Bouchier C."/>
            <person name="Bouvet O."/>
            <person name="Calteau A."/>
            <person name="Chiapello H."/>
            <person name="Clermont O."/>
            <person name="Cruveiller S."/>
            <person name="Danchin A."/>
            <person name="Diard M."/>
            <person name="Dossat C."/>
            <person name="Karoui M.E."/>
            <person name="Frapy E."/>
            <person name="Garry L."/>
            <person name="Ghigo J.M."/>
            <person name="Gilles A.M."/>
            <person name="Johnson J."/>
            <person name="Le Bouguenec C."/>
            <person name="Lescat M."/>
            <person name="Mangenot S."/>
            <person name="Martinez-Jehanne V."/>
            <person name="Matic I."/>
            <person name="Nassif X."/>
            <person name="Oztas S."/>
            <person name="Petit M.A."/>
            <person name="Pichon C."/>
            <person name="Rouy Z."/>
            <person name="Ruf C.S."/>
            <person name="Schneider D."/>
            <person name="Tourret J."/>
            <person name="Vacherie B."/>
            <person name="Vallenet D."/>
            <person name="Medigue C."/>
            <person name="Rocha E.P.C."/>
            <person name="Denamur E."/>
        </authorList>
    </citation>
    <scope>NUCLEOTIDE SEQUENCE [LARGE SCALE GENOMIC DNA]</scope>
    <source>
        <strain evidence="3">IAI39 / ExPEC</strain>
    </source>
</reference>
<evidence type="ECO:0000313" key="2">
    <source>
        <dbReference type="EMBL" id="CAR16884.1"/>
    </source>
</evidence>